<evidence type="ECO:0000313" key="1">
    <source>
        <dbReference type="EMBL" id="HIS76594.1"/>
    </source>
</evidence>
<organism evidence="1 2">
    <name type="scientific">Candidatus Merdivicinus excrementipullorum</name>
    <dbReference type="NCBI Taxonomy" id="2840867"/>
    <lineage>
        <taxon>Bacteria</taxon>
        <taxon>Bacillati</taxon>
        <taxon>Bacillota</taxon>
        <taxon>Clostridia</taxon>
        <taxon>Eubacteriales</taxon>
        <taxon>Oscillospiraceae</taxon>
        <taxon>Oscillospiraceae incertae sedis</taxon>
        <taxon>Candidatus Merdivicinus</taxon>
    </lineage>
</organism>
<gene>
    <name evidence="1" type="ORF">IAB51_07265</name>
</gene>
<dbReference type="AlphaFoldDB" id="A0A9D1FMT2"/>
<dbReference type="Proteomes" id="UP000824002">
    <property type="component" value="Unassembled WGS sequence"/>
</dbReference>
<comment type="caution">
    <text evidence="1">The sequence shown here is derived from an EMBL/GenBank/DDBJ whole genome shotgun (WGS) entry which is preliminary data.</text>
</comment>
<evidence type="ECO:0000313" key="2">
    <source>
        <dbReference type="Proteomes" id="UP000824002"/>
    </source>
</evidence>
<accession>A0A9D1FMT2</accession>
<dbReference type="EMBL" id="DVJP01000048">
    <property type="protein sequence ID" value="HIS76594.1"/>
    <property type="molecule type" value="Genomic_DNA"/>
</dbReference>
<name>A0A9D1FMT2_9FIRM</name>
<feature type="non-terminal residue" evidence="1">
    <location>
        <position position="1"/>
    </location>
</feature>
<proteinExistence type="predicted"/>
<reference evidence="1" key="2">
    <citation type="journal article" date="2021" name="PeerJ">
        <title>Extensive microbial diversity within the chicken gut microbiome revealed by metagenomics and culture.</title>
        <authorList>
            <person name="Gilroy R."/>
            <person name="Ravi A."/>
            <person name="Getino M."/>
            <person name="Pursley I."/>
            <person name="Horton D.L."/>
            <person name="Alikhan N.F."/>
            <person name="Baker D."/>
            <person name="Gharbi K."/>
            <person name="Hall N."/>
            <person name="Watson M."/>
            <person name="Adriaenssens E.M."/>
            <person name="Foster-Nyarko E."/>
            <person name="Jarju S."/>
            <person name="Secka A."/>
            <person name="Antonio M."/>
            <person name="Oren A."/>
            <person name="Chaudhuri R.R."/>
            <person name="La Ragione R."/>
            <person name="Hildebrand F."/>
            <person name="Pallen M.J."/>
        </authorList>
    </citation>
    <scope>NUCLEOTIDE SEQUENCE</scope>
    <source>
        <strain evidence="1">CHK199-13235</strain>
    </source>
</reference>
<reference evidence="1" key="1">
    <citation type="submission" date="2020-10" db="EMBL/GenBank/DDBJ databases">
        <authorList>
            <person name="Gilroy R."/>
        </authorList>
    </citation>
    <scope>NUCLEOTIDE SEQUENCE</scope>
    <source>
        <strain evidence="1">CHK199-13235</strain>
    </source>
</reference>
<protein>
    <submittedName>
        <fullName evidence="1">Oxaloacetate decarboxylase subunit alpha</fullName>
    </submittedName>
</protein>
<dbReference type="SUPFAM" id="SSF89000">
    <property type="entry name" value="post-HMGL domain-like"/>
    <property type="match status" value="1"/>
</dbReference>
<sequence>PELETLRKECAEWMEQEEDVLSYAMFGQVATKFFEKRRNAKYGIDGKRADFENGVHPV</sequence>